<dbReference type="OrthoDB" id="597977at2"/>
<name>A0A1I1M6F8_9SPHI</name>
<evidence type="ECO:0000313" key="3">
    <source>
        <dbReference type="Proteomes" id="UP000199577"/>
    </source>
</evidence>
<gene>
    <name evidence="2" type="ORF">SAMN05421747_12437</name>
</gene>
<dbReference type="STRING" id="623281.SAMN05421747_12437"/>
<accession>A0A1I1M6F8</accession>
<dbReference type="Proteomes" id="UP000199577">
    <property type="component" value="Unassembled WGS sequence"/>
</dbReference>
<dbReference type="InterPro" id="IPR041657">
    <property type="entry name" value="HTH_17"/>
</dbReference>
<sequence length="117" mass="13450">MENLMLTTIKKDELSLMIENCVRKVVRESIGQKSPPEPEYLIGIKEAAREILGLSESRVYTLCSTKKIPHIKRGNRLYFSRQELLEWLKAGKVDTIDDVSKEASAYVAKSFKRYAKK</sequence>
<reference evidence="2 3" key="1">
    <citation type="submission" date="2016-10" db="EMBL/GenBank/DDBJ databases">
        <authorList>
            <person name="de Groot N.N."/>
        </authorList>
    </citation>
    <scope>NUCLEOTIDE SEQUENCE [LARGE SCALE GENOMIC DNA]</scope>
    <source>
        <strain evidence="2 3">DSM 22900</strain>
    </source>
</reference>
<dbReference type="RefSeq" id="WP_090975019.1">
    <property type="nucleotide sequence ID" value="NZ_FOLL01000024.1"/>
</dbReference>
<keyword evidence="3" id="KW-1185">Reference proteome</keyword>
<proteinExistence type="predicted"/>
<dbReference type="Pfam" id="PF12728">
    <property type="entry name" value="HTH_17"/>
    <property type="match status" value="1"/>
</dbReference>
<feature type="domain" description="Helix-turn-helix" evidence="1">
    <location>
        <begin position="43"/>
        <end position="90"/>
    </location>
</feature>
<dbReference type="EMBL" id="FOLL01000024">
    <property type="protein sequence ID" value="SFC77240.1"/>
    <property type="molecule type" value="Genomic_DNA"/>
</dbReference>
<evidence type="ECO:0000259" key="1">
    <source>
        <dbReference type="Pfam" id="PF12728"/>
    </source>
</evidence>
<dbReference type="AlphaFoldDB" id="A0A1I1M6F8"/>
<protein>
    <submittedName>
        <fullName evidence="2">DNA binding domain-containing protein, excisionase family</fullName>
    </submittedName>
</protein>
<organism evidence="2 3">
    <name type="scientific">Parapedobacter composti</name>
    <dbReference type="NCBI Taxonomy" id="623281"/>
    <lineage>
        <taxon>Bacteria</taxon>
        <taxon>Pseudomonadati</taxon>
        <taxon>Bacteroidota</taxon>
        <taxon>Sphingobacteriia</taxon>
        <taxon>Sphingobacteriales</taxon>
        <taxon>Sphingobacteriaceae</taxon>
        <taxon>Parapedobacter</taxon>
    </lineage>
</organism>
<evidence type="ECO:0000313" key="2">
    <source>
        <dbReference type="EMBL" id="SFC77240.1"/>
    </source>
</evidence>